<feature type="transmembrane region" description="Helical" evidence="2">
    <location>
        <begin position="108"/>
        <end position="130"/>
    </location>
</feature>
<evidence type="ECO:0000256" key="2">
    <source>
        <dbReference type="SAM" id="Phobius"/>
    </source>
</evidence>
<organism evidence="3 4">
    <name type="scientific">Prorocentrum cordatum</name>
    <dbReference type="NCBI Taxonomy" id="2364126"/>
    <lineage>
        <taxon>Eukaryota</taxon>
        <taxon>Sar</taxon>
        <taxon>Alveolata</taxon>
        <taxon>Dinophyceae</taxon>
        <taxon>Prorocentrales</taxon>
        <taxon>Prorocentraceae</taxon>
        <taxon>Prorocentrum</taxon>
    </lineage>
</organism>
<dbReference type="Proteomes" id="UP001189429">
    <property type="component" value="Unassembled WGS sequence"/>
</dbReference>
<dbReference type="InterPro" id="IPR018750">
    <property type="entry name" value="DUF2306_membrane"/>
</dbReference>
<reference evidence="3" key="1">
    <citation type="submission" date="2023-10" db="EMBL/GenBank/DDBJ databases">
        <authorList>
            <person name="Chen Y."/>
            <person name="Shah S."/>
            <person name="Dougan E. K."/>
            <person name="Thang M."/>
            <person name="Chan C."/>
        </authorList>
    </citation>
    <scope>NUCLEOTIDE SEQUENCE [LARGE SCALE GENOMIC DNA]</scope>
</reference>
<keyword evidence="4" id="KW-1185">Reference proteome</keyword>
<dbReference type="Pfam" id="PF10067">
    <property type="entry name" value="DUF2306"/>
    <property type="match status" value="1"/>
</dbReference>
<keyword evidence="2" id="KW-1133">Transmembrane helix</keyword>
<gene>
    <name evidence="3" type="ORF">PCOR1329_LOCUS6161</name>
</gene>
<proteinExistence type="predicted"/>
<sequence>EAYAACGHIVSLVLTIACGVLQLDKSLRASRPQLHRRTGWLYMASGLVMVATLRQLRATSGGFARPGDGASVATMRSIDAVSVAWLASAGAALFYATVRRDFATYLKWTATSVALAMAPLAASCMLIAFVPCAMAARLVLDAAVHDVPFWRSAWGAAPNAWGPPAEPAVLSPKGYGVAENLLFPWAAWLSLLVVLYLVHIAAWSPEPTTAEGPEERAGAEAADAEEAPLEAAPGPSARAGARGTVAQAFGKIMPFGAREQNGVGVLDTRIVDVGLADALRHLWKMIPVAFVGAFGRIEPREVLLRLWDILLRAARRCAPPAGKGRSRTPCALAADVACRACWSAAVLVCCAAALVMNTVGVAVAAWLFTGCVTAAGSGAAFSVQLARGRLAPLLGAGNATALA</sequence>
<feature type="non-terminal residue" evidence="3">
    <location>
        <position position="1"/>
    </location>
</feature>
<feature type="compositionally biased region" description="Low complexity" evidence="1">
    <location>
        <begin position="229"/>
        <end position="240"/>
    </location>
</feature>
<feature type="transmembrane region" description="Helical" evidence="2">
    <location>
        <begin position="182"/>
        <end position="203"/>
    </location>
</feature>
<keyword evidence="2" id="KW-0812">Transmembrane</keyword>
<protein>
    <submittedName>
        <fullName evidence="3">Uncharacterized protein</fullName>
    </submittedName>
</protein>
<keyword evidence="2" id="KW-0472">Membrane</keyword>
<evidence type="ECO:0000313" key="3">
    <source>
        <dbReference type="EMBL" id="CAK0796931.1"/>
    </source>
</evidence>
<evidence type="ECO:0000313" key="4">
    <source>
        <dbReference type="Proteomes" id="UP001189429"/>
    </source>
</evidence>
<feature type="region of interest" description="Disordered" evidence="1">
    <location>
        <begin position="207"/>
        <end position="240"/>
    </location>
</feature>
<name>A0ABN9PUV5_9DINO</name>
<comment type="caution">
    <text evidence="3">The sequence shown here is derived from an EMBL/GenBank/DDBJ whole genome shotgun (WGS) entry which is preliminary data.</text>
</comment>
<feature type="transmembrane region" description="Helical" evidence="2">
    <location>
        <begin position="77"/>
        <end position="96"/>
    </location>
</feature>
<accession>A0ABN9PUV5</accession>
<feature type="transmembrane region" description="Helical" evidence="2">
    <location>
        <begin position="40"/>
        <end position="57"/>
    </location>
</feature>
<dbReference type="EMBL" id="CAUYUJ010001647">
    <property type="protein sequence ID" value="CAK0796931.1"/>
    <property type="molecule type" value="Genomic_DNA"/>
</dbReference>
<evidence type="ECO:0000256" key="1">
    <source>
        <dbReference type="SAM" id="MobiDB-lite"/>
    </source>
</evidence>